<organism evidence="3 4">
    <name type="scientific">Aduncisulcus paluster</name>
    <dbReference type="NCBI Taxonomy" id="2918883"/>
    <lineage>
        <taxon>Eukaryota</taxon>
        <taxon>Metamonada</taxon>
        <taxon>Carpediemonas-like organisms</taxon>
        <taxon>Aduncisulcus</taxon>
    </lineage>
</organism>
<accession>A0ABQ5KX84</accession>
<keyword evidence="4" id="KW-1185">Reference proteome</keyword>
<proteinExistence type="predicted"/>
<evidence type="ECO:0000259" key="2">
    <source>
        <dbReference type="PROSITE" id="PS50011"/>
    </source>
</evidence>
<sequence length="440" mass="49654">VYNSCEALKGYHSQESDAYSLGLTLLAVFEGQDPFLQMKVLHGIDKIEFVTQLSRLIRADMGPKLCESRLFKTLKTIEGGKFKPVYSCLNEIFEGLTKVDIDERMSVHEACEKVQSIKPLLPKIGEGWECPSIDDIVKAQLAKYGGYRGYIVEKESESIKESDGTVLSTSIPSERQSERESKTPSIDDINMVQKQKHYGYSGTIIGGPMSYSEIQETTINPHDIIYDKEHYESEKESEESERDKEYETPSMASKLQTTEKDIRDTPSHMSHPIYGHDIAALSQDKYPHVEDSSTSNVSPYFEKDHDESEKSDDPMKYIHDSDSSSHSKWQSEISKREFLYYSYSSSEKTKKDLFIPHHSESIDSPVFTNAIGTVPVDCLKSNSSHHLTYDEIYSASSNSSSIPSELAPISISSTSISSRSVEHRNPISLSPRGFEKEKEE</sequence>
<feature type="region of interest" description="Disordered" evidence="1">
    <location>
        <begin position="413"/>
        <end position="440"/>
    </location>
</feature>
<evidence type="ECO:0000256" key="1">
    <source>
        <dbReference type="SAM" id="MobiDB-lite"/>
    </source>
</evidence>
<feature type="region of interest" description="Disordered" evidence="1">
    <location>
        <begin position="285"/>
        <end position="326"/>
    </location>
</feature>
<dbReference type="EMBL" id="BQXS01011372">
    <property type="protein sequence ID" value="GKT37057.1"/>
    <property type="molecule type" value="Genomic_DNA"/>
</dbReference>
<feature type="non-terminal residue" evidence="3">
    <location>
        <position position="1"/>
    </location>
</feature>
<protein>
    <recommendedName>
        <fullName evidence="2">Protein kinase domain-containing protein</fullName>
    </recommendedName>
</protein>
<feature type="compositionally biased region" description="Basic and acidic residues" evidence="1">
    <location>
        <begin position="301"/>
        <end position="325"/>
    </location>
</feature>
<dbReference type="SUPFAM" id="SSF56112">
    <property type="entry name" value="Protein kinase-like (PK-like)"/>
    <property type="match status" value="1"/>
</dbReference>
<dbReference type="PROSITE" id="PS50011">
    <property type="entry name" value="PROTEIN_KINASE_DOM"/>
    <property type="match status" value="1"/>
</dbReference>
<feature type="region of interest" description="Disordered" evidence="1">
    <location>
        <begin position="161"/>
        <end position="184"/>
    </location>
</feature>
<reference evidence="3" key="1">
    <citation type="submission" date="2022-03" db="EMBL/GenBank/DDBJ databases">
        <title>Draft genome sequence of Aduncisulcus paluster, a free-living microaerophilic Fornicata.</title>
        <authorList>
            <person name="Yuyama I."/>
            <person name="Kume K."/>
            <person name="Tamura T."/>
            <person name="Inagaki Y."/>
            <person name="Hashimoto T."/>
        </authorList>
    </citation>
    <scope>NUCLEOTIDE SEQUENCE</scope>
    <source>
        <strain evidence="3">NY0171</strain>
    </source>
</reference>
<feature type="compositionally biased region" description="Polar residues" evidence="1">
    <location>
        <begin position="165"/>
        <end position="174"/>
    </location>
</feature>
<evidence type="ECO:0000313" key="3">
    <source>
        <dbReference type="EMBL" id="GKT37057.1"/>
    </source>
</evidence>
<name>A0ABQ5KX84_9EUKA</name>
<dbReference type="Gene3D" id="1.10.510.10">
    <property type="entry name" value="Transferase(Phosphotransferase) domain 1"/>
    <property type="match status" value="1"/>
</dbReference>
<dbReference type="InterPro" id="IPR000719">
    <property type="entry name" value="Prot_kinase_dom"/>
</dbReference>
<comment type="caution">
    <text evidence="3">The sequence shown here is derived from an EMBL/GenBank/DDBJ whole genome shotgun (WGS) entry which is preliminary data.</text>
</comment>
<feature type="domain" description="Protein kinase" evidence="2">
    <location>
        <begin position="1"/>
        <end position="121"/>
    </location>
</feature>
<gene>
    <name evidence="3" type="ORF">ADUPG1_009916</name>
</gene>
<feature type="region of interest" description="Disordered" evidence="1">
    <location>
        <begin position="230"/>
        <end position="258"/>
    </location>
</feature>
<dbReference type="Proteomes" id="UP001057375">
    <property type="component" value="Unassembled WGS sequence"/>
</dbReference>
<evidence type="ECO:0000313" key="4">
    <source>
        <dbReference type="Proteomes" id="UP001057375"/>
    </source>
</evidence>
<dbReference type="InterPro" id="IPR011009">
    <property type="entry name" value="Kinase-like_dom_sf"/>
</dbReference>